<dbReference type="Gene3D" id="1.20.900.10">
    <property type="entry name" value="Dbl homology (DH) domain"/>
    <property type="match status" value="1"/>
</dbReference>
<dbReference type="Bgee" id="ENSLOCG00000011821">
    <property type="expression patterns" value="Expressed in heart and 1 other cell type or tissue"/>
</dbReference>
<dbReference type="OMA" id="REHPDHC"/>
<dbReference type="STRING" id="7918.ENSLOCP00000014534"/>
<protein>
    <recommendedName>
        <fullName evidence="1">DH domain-containing protein</fullName>
    </recommendedName>
</protein>
<proteinExistence type="predicted"/>
<dbReference type="HOGENOM" id="CLU_1485363_0_0_1"/>
<dbReference type="eggNOG" id="KOG3522">
    <property type="taxonomic scope" value="Eukaryota"/>
</dbReference>
<dbReference type="PROSITE" id="PS50010">
    <property type="entry name" value="DH_2"/>
    <property type="match status" value="1"/>
</dbReference>
<reference evidence="3" key="1">
    <citation type="submission" date="2011-12" db="EMBL/GenBank/DDBJ databases">
        <title>The Draft Genome of Lepisosteus oculatus.</title>
        <authorList>
            <consortium name="The Broad Institute Genome Assembly &amp; Analysis Group"/>
            <consortium name="Computational R&amp;D Group"/>
            <consortium name="and Sequencing Platform"/>
            <person name="Di Palma F."/>
            <person name="Alfoldi J."/>
            <person name="Johnson J."/>
            <person name="Berlin A."/>
            <person name="Gnerre S."/>
            <person name="Jaffe D."/>
            <person name="MacCallum I."/>
            <person name="Young S."/>
            <person name="Walker B.J."/>
            <person name="Lander E.S."/>
            <person name="Lindblad-Toh K."/>
        </authorList>
    </citation>
    <scope>NUCLEOTIDE SEQUENCE [LARGE SCALE GENOMIC DNA]</scope>
</reference>
<dbReference type="PANTHER" id="PTHR46944">
    <property type="entry name" value="RHO GUANINE NUCLEOTIDE EXCHANGE FACTOR 33"/>
    <property type="match status" value="1"/>
</dbReference>
<dbReference type="Pfam" id="PF00621">
    <property type="entry name" value="RhoGEF"/>
    <property type="match status" value="1"/>
</dbReference>
<dbReference type="InterPro" id="IPR042849">
    <property type="entry name" value="ARHGEF33"/>
</dbReference>
<evidence type="ECO:0000259" key="1">
    <source>
        <dbReference type="PROSITE" id="PS50010"/>
    </source>
</evidence>
<dbReference type="SMART" id="SM00325">
    <property type="entry name" value="RhoGEF"/>
    <property type="match status" value="1"/>
</dbReference>
<sequence>RRQQVALALLQSERQYVSSLYQLQTLYKTTPSPLPKTRELCQVFLVNLEQLLQCHLQVRNSLEERISVSGGQWQGLVGDVFVKLTSRECNFSDTYLTYLRMVPLVLSELLEFVQGRLGEKEELELVSLILMPVSRIHSYLSHIQSLFRWTSREHPDHCLLLLSERTLKHFLSRCQALINDTTTQAG</sequence>
<dbReference type="InterPro" id="IPR000219">
    <property type="entry name" value="DH_dom"/>
</dbReference>
<name>W5N1M5_LEPOC</name>
<dbReference type="Proteomes" id="UP000018468">
    <property type="component" value="Linkage group LG7"/>
</dbReference>
<dbReference type="InParanoid" id="W5N1M5"/>
<dbReference type="InterPro" id="IPR035899">
    <property type="entry name" value="DBL_dom_sf"/>
</dbReference>
<evidence type="ECO:0000313" key="3">
    <source>
        <dbReference type="Proteomes" id="UP000018468"/>
    </source>
</evidence>
<dbReference type="PANTHER" id="PTHR46944:SF1">
    <property type="entry name" value="RHO GUANINE NUCLEOTIDE EXCHANGE FACTOR 33"/>
    <property type="match status" value="1"/>
</dbReference>
<dbReference type="GeneTree" id="ENSGT01030000239223"/>
<evidence type="ECO:0000313" key="2">
    <source>
        <dbReference type="Ensembl" id="ENSLOCP00000014534.1"/>
    </source>
</evidence>
<dbReference type="SUPFAM" id="SSF48065">
    <property type="entry name" value="DBL homology domain (DH-domain)"/>
    <property type="match status" value="1"/>
</dbReference>
<dbReference type="EMBL" id="AHAT01019085">
    <property type="status" value="NOT_ANNOTATED_CDS"/>
    <property type="molecule type" value="Genomic_DNA"/>
</dbReference>
<keyword evidence="3" id="KW-1185">Reference proteome</keyword>
<organism evidence="2 3">
    <name type="scientific">Lepisosteus oculatus</name>
    <name type="common">Spotted gar</name>
    <dbReference type="NCBI Taxonomy" id="7918"/>
    <lineage>
        <taxon>Eukaryota</taxon>
        <taxon>Metazoa</taxon>
        <taxon>Chordata</taxon>
        <taxon>Craniata</taxon>
        <taxon>Vertebrata</taxon>
        <taxon>Euteleostomi</taxon>
        <taxon>Actinopterygii</taxon>
        <taxon>Neopterygii</taxon>
        <taxon>Holostei</taxon>
        <taxon>Semionotiformes</taxon>
        <taxon>Lepisosteidae</taxon>
        <taxon>Lepisosteus</taxon>
    </lineage>
</organism>
<reference evidence="2" key="2">
    <citation type="submission" date="2025-08" db="UniProtKB">
        <authorList>
            <consortium name="Ensembl"/>
        </authorList>
    </citation>
    <scope>IDENTIFICATION</scope>
</reference>
<dbReference type="Ensembl" id="ENSLOCT00000014563.1">
    <property type="protein sequence ID" value="ENSLOCP00000014534.1"/>
    <property type="gene ID" value="ENSLOCG00000011821.1"/>
</dbReference>
<accession>W5N1M5</accession>
<dbReference type="AlphaFoldDB" id="W5N1M5"/>
<feature type="domain" description="DH" evidence="1">
    <location>
        <begin position="1"/>
        <end position="177"/>
    </location>
</feature>
<reference evidence="2" key="3">
    <citation type="submission" date="2025-09" db="UniProtKB">
        <authorList>
            <consortium name="Ensembl"/>
        </authorList>
    </citation>
    <scope>IDENTIFICATION</scope>
</reference>
<dbReference type="GO" id="GO:0005085">
    <property type="term" value="F:guanyl-nucleotide exchange factor activity"/>
    <property type="evidence" value="ECO:0007669"/>
    <property type="project" value="InterPro"/>
</dbReference>